<dbReference type="Proteomes" id="UP000698335">
    <property type="component" value="Unassembled WGS sequence"/>
</dbReference>
<sequence>MALFGKSVSKKLADKGFSVTKAIFEAPKLSAVPSIYQDETHRQWAVSLPGMEPAIHEYADILDCKVIENESIDVNKDMSRKDLFESVLMNPAAVSRANAGKDGKYCTSMNVMLTVKGIDGKGFVLGIPLVRREILRASRMYKLLREGADNVCEDILAMRDQADKSKSGGR</sequence>
<evidence type="ECO:0000313" key="1">
    <source>
        <dbReference type="EMBL" id="MBF4807168.1"/>
    </source>
</evidence>
<protein>
    <submittedName>
        <fullName evidence="1">Uncharacterized protein</fullName>
    </submittedName>
</protein>
<evidence type="ECO:0000313" key="2">
    <source>
        <dbReference type="Proteomes" id="UP000698335"/>
    </source>
</evidence>
<organism evidence="1 2">
    <name type="scientific">Lancefieldella rimae</name>
    <dbReference type="NCBI Taxonomy" id="1383"/>
    <lineage>
        <taxon>Bacteria</taxon>
        <taxon>Bacillati</taxon>
        <taxon>Actinomycetota</taxon>
        <taxon>Coriobacteriia</taxon>
        <taxon>Coriobacteriales</taxon>
        <taxon>Atopobiaceae</taxon>
        <taxon>Lancefieldella</taxon>
    </lineage>
</organism>
<accession>A0A930YMP6</accession>
<dbReference type="AlphaFoldDB" id="A0A930YMP6"/>
<proteinExistence type="predicted"/>
<gene>
    <name evidence="1" type="ORF">HXK26_00480</name>
</gene>
<reference evidence="1" key="1">
    <citation type="submission" date="2020-04" db="EMBL/GenBank/DDBJ databases">
        <title>Deep metagenomics examines the oral microbiome during advanced dental caries in children, revealing novel taxa and co-occurrences with host molecules.</title>
        <authorList>
            <person name="Baker J.L."/>
            <person name="Morton J.T."/>
            <person name="Dinis M."/>
            <person name="Alvarez R."/>
            <person name="Tran N.C."/>
            <person name="Knight R."/>
            <person name="Edlund A."/>
        </authorList>
    </citation>
    <scope>NUCLEOTIDE SEQUENCE</scope>
    <source>
        <strain evidence="1">JCVI_38_bin.5</strain>
    </source>
</reference>
<name>A0A930YMP6_9ACTN</name>
<dbReference type="EMBL" id="JABZGW010000006">
    <property type="protein sequence ID" value="MBF4807168.1"/>
    <property type="molecule type" value="Genomic_DNA"/>
</dbReference>
<comment type="caution">
    <text evidence="1">The sequence shown here is derived from an EMBL/GenBank/DDBJ whole genome shotgun (WGS) entry which is preliminary data.</text>
</comment>